<dbReference type="FunFam" id="3.30.430.20:FF:000013">
    <property type="entry name" value="Cysteine-rich RLK (RECEPTOR-like protein kinase) 23"/>
    <property type="match status" value="1"/>
</dbReference>
<evidence type="ECO:0000256" key="3">
    <source>
        <dbReference type="ARBA" id="ARBA00047558"/>
    </source>
</evidence>
<keyword evidence="5" id="KW-1133">Transmembrane helix</keyword>
<evidence type="ECO:0000256" key="6">
    <source>
        <dbReference type="SAM" id="SignalP"/>
    </source>
</evidence>
<dbReference type="AlphaFoldDB" id="A0A5N6RFV1"/>
<keyword evidence="1 6" id="KW-0732">Signal</keyword>
<dbReference type="InterPro" id="IPR002902">
    <property type="entry name" value="GNK2"/>
</dbReference>
<dbReference type="Pfam" id="PF01657">
    <property type="entry name" value="Stress-antifung"/>
    <property type="match status" value="2"/>
</dbReference>
<dbReference type="Gene3D" id="3.30.200.20">
    <property type="entry name" value="Phosphorylase Kinase, domain 1"/>
    <property type="match status" value="1"/>
</dbReference>
<evidence type="ECO:0000256" key="1">
    <source>
        <dbReference type="ARBA" id="ARBA00022729"/>
    </source>
</evidence>
<evidence type="ECO:0000313" key="8">
    <source>
        <dbReference type="EMBL" id="KAE8077903.1"/>
    </source>
</evidence>
<feature type="domain" description="Gnk2-homologous" evidence="7">
    <location>
        <begin position="29"/>
        <end position="132"/>
    </location>
</feature>
<dbReference type="PANTHER" id="PTHR32099">
    <property type="entry name" value="CYSTEINE-RICH REPEAT SECRETORY PROTEIN"/>
    <property type="match status" value="1"/>
</dbReference>
<name>A0A5N6RFV1_9ROSI</name>
<feature type="transmembrane region" description="Helical" evidence="5">
    <location>
        <begin position="273"/>
        <end position="299"/>
    </location>
</feature>
<keyword evidence="9" id="KW-1185">Reference proteome</keyword>
<keyword evidence="5" id="KW-0812">Transmembrane</keyword>
<dbReference type="Gene3D" id="3.30.430.20">
    <property type="entry name" value="Gnk2 domain, C-X8-C-X2-C motif"/>
    <property type="match status" value="2"/>
</dbReference>
<comment type="catalytic activity">
    <reaction evidence="4">
        <text>L-threonyl-[protein] + ATP = O-phospho-L-threonyl-[protein] + ADP + H(+)</text>
        <dbReference type="Rhea" id="RHEA:46608"/>
        <dbReference type="Rhea" id="RHEA-COMP:11060"/>
        <dbReference type="Rhea" id="RHEA-COMP:11605"/>
        <dbReference type="ChEBI" id="CHEBI:15378"/>
        <dbReference type="ChEBI" id="CHEBI:30013"/>
        <dbReference type="ChEBI" id="CHEBI:30616"/>
        <dbReference type="ChEBI" id="CHEBI:61977"/>
        <dbReference type="ChEBI" id="CHEBI:456216"/>
    </reaction>
</comment>
<dbReference type="PANTHER" id="PTHR32099:SF42">
    <property type="entry name" value="CYSTEINE-RICH RECEPTOR-LIKE PROTEIN KINASE 9-RELATED"/>
    <property type="match status" value="1"/>
</dbReference>
<comment type="catalytic activity">
    <reaction evidence="3">
        <text>L-seryl-[protein] + ATP = O-phospho-L-seryl-[protein] + ADP + H(+)</text>
        <dbReference type="Rhea" id="RHEA:17989"/>
        <dbReference type="Rhea" id="RHEA-COMP:9863"/>
        <dbReference type="Rhea" id="RHEA-COMP:11604"/>
        <dbReference type="ChEBI" id="CHEBI:15378"/>
        <dbReference type="ChEBI" id="CHEBI:29999"/>
        <dbReference type="ChEBI" id="CHEBI:30616"/>
        <dbReference type="ChEBI" id="CHEBI:83421"/>
        <dbReference type="ChEBI" id="CHEBI:456216"/>
    </reaction>
</comment>
<protein>
    <recommendedName>
        <fullName evidence="7">Gnk2-homologous domain-containing protein</fullName>
    </recommendedName>
</protein>
<dbReference type="Proteomes" id="UP000327013">
    <property type="component" value="Chromosome 6"/>
</dbReference>
<dbReference type="CDD" id="cd23509">
    <property type="entry name" value="Gnk2-like"/>
    <property type="match status" value="2"/>
</dbReference>
<evidence type="ECO:0000256" key="5">
    <source>
        <dbReference type="SAM" id="Phobius"/>
    </source>
</evidence>
<feature type="domain" description="Gnk2-homologous" evidence="7">
    <location>
        <begin position="138"/>
        <end position="246"/>
    </location>
</feature>
<sequence>MGFNLCITLLFFSMLISFLSRTPTEATPTYIDHACINTTTLTPNSAYRSNLLQLLSYLSSNATTNLEFYNASVGNSVDTVYGLFLCRGNVPAADCRDCVAVATKQLVDSCPEEKAAVVWYADCMLRYSNRYIFSTMVSQPSFSISAQQNVSDPNRFDYLVMAMMNDSASLVTKVGSGAKKFSTKQVQFTASQTLYAIVQCTPDLSGYDCNRCLQIAIKNLSGCCGGKESGIVTLPSCYLAYNVNQLYLTGNTSEPTPNPAPVPPPPSSGKDQISLPAIISIVASISVCAMLFVMGYCFLRRRARKKNKAIQEGGANDITTLESLQFGLATIEAATNNFSDDNKLGEGGFGAVYKESKTCNQMGENQINPQANHNPFLSMKHLLLMYTLDSITVTDA</sequence>
<dbReference type="OrthoDB" id="688481at2759"/>
<proteinExistence type="predicted"/>
<organism evidence="8 9">
    <name type="scientific">Carpinus fangiana</name>
    <dbReference type="NCBI Taxonomy" id="176857"/>
    <lineage>
        <taxon>Eukaryota</taxon>
        <taxon>Viridiplantae</taxon>
        <taxon>Streptophyta</taxon>
        <taxon>Embryophyta</taxon>
        <taxon>Tracheophyta</taxon>
        <taxon>Spermatophyta</taxon>
        <taxon>Magnoliopsida</taxon>
        <taxon>eudicotyledons</taxon>
        <taxon>Gunneridae</taxon>
        <taxon>Pentapetalae</taxon>
        <taxon>rosids</taxon>
        <taxon>fabids</taxon>
        <taxon>Fagales</taxon>
        <taxon>Betulaceae</taxon>
        <taxon>Carpinus</taxon>
    </lineage>
</organism>
<evidence type="ECO:0000259" key="7">
    <source>
        <dbReference type="PROSITE" id="PS51473"/>
    </source>
</evidence>
<accession>A0A5N6RFV1</accession>
<dbReference type="PROSITE" id="PS51473">
    <property type="entry name" value="GNK2"/>
    <property type="match status" value="2"/>
</dbReference>
<feature type="signal peptide" evidence="6">
    <location>
        <begin position="1"/>
        <end position="26"/>
    </location>
</feature>
<feature type="chain" id="PRO_5024328400" description="Gnk2-homologous domain-containing protein" evidence="6">
    <location>
        <begin position="27"/>
        <end position="396"/>
    </location>
</feature>
<dbReference type="EMBL" id="CM017326">
    <property type="protein sequence ID" value="KAE8077903.1"/>
    <property type="molecule type" value="Genomic_DNA"/>
</dbReference>
<keyword evidence="2" id="KW-0677">Repeat</keyword>
<keyword evidence="5" id="KW-0472">Membrane</keyword>
<evidence type="ECO:0000313" key="9">
    <source>
        <dbReference type="Proteomes" id="UP000327013"/>
    </source>
</evidence>
<evidence type="ECO:0000256" key="2">
    <source>
        <dbReference type="ARBA" id="ARBA00022737"/>
    </source>
</evidence>
<evidence type="ECO:0000256" key="4">
    <source>
        <dbReference type="ARBA" id="ARBA00047951"/>
    </source>
</evidence>
<reference evidence="8 9" key="1">
    <citation type="submission" date="2019-06" db="EMBL/GenBank/DDBJ databases">
        <title>A chromosomal-level reference genome of Carpinus fangiana (Coryloideae, Betulaceae).</title>
        <authorList>
            <person name="Yang X."/>
            <person name="Wang Z."/>
            <person name="Zhang L."/>
            <person name="Hao G."/>
            <person name="Liu J."/>
            <person name="Yang Y."/>
        </authorList>
    </citation>
    <scope>NUCLEOTIDE SEQUENCE [LARGE SCALE GENOMIC DNA]</scope>
    <source>
        <strain evidence="8">Cfa_2016G</strain>
        <tissue evidence="8">Leaf</tissue>
    </source>
</reference>
<dbReference type="InterPro" id="IPR038408">
    <property type="entry name" value="GNK2_sf"/>
</dbReference>
<gene>
    <name evidence="8" type="ORF">FH972_016421</name>
</gene>